<evidence type="ECO:0000259" key="3">
    <source>
        <dbReference type="PROSITE" id="PS50404"/>
    </source>
</evidence>
<organism evidence="5">
    <name type="scientific">Diabrotica virgifera virgifera</name>
    <name type="common">western corn rootworm</name>
    <dbReference type="NCBI Taxonomy" id="50390"/>
    <lineage>
        <taxon>Eukaryota</taxon>
        <taxon>Metazoa</taxon>
        <taxon>Ecdysozoa</taxon>
        <taxon>Arthropoda</taxon>
        <taxon>Hexapoda</taxon>
        <taxon>Insecta</taxon>
        <taxon>Pterygota</taxon>
        <taxon>Neoptera</taxon>
        <taxon>Endopterygota</taxon>
        <taxon>Coleoptera</taxon>
        <taxon>Polyphaga</taxon>
        <taxon>Cucujiformia</taxon>
        <taxon>Chrysomeloidea</taxon>
        <taxon>Chrysomelidae</taxon>
        <taxon>Galerucinae</taxon>
        <taxon>Diabroticina</taxon>
        <taxon>Diabroticites</taxon>
        <taxon>Diabrotica</taxon>
    </lineage>
</organism>
<dbReference type="Gene3D" id="3.40.30.10">
    <property type="entry name" value="Glutaredoxin"/>
    <property type="match status" value="1"/>
</dbReference>
<dbReference type="AlphaFoldDB" id="A0A6P7FKX4"/>
<dbReference type="Pfam" id="PF13417">
    <property type="entry name" value="GST_N_3"/>
    <property type="match status" value="1"/>
</dbReference>
<comment type="similarity">
    <text evidence="1">Belongs to the GST superfamily. Omega family.</text>
</comment>
<dbReference type="RefSeq" id="XP_028136819.1">
    <property type="nucleotide sequence ID" value="XM_028281018.1"/>
</dbReference>
<dbReference type="SFLD" id="SFLDG00358">
    <property type="entry name" value="Main_(cytGST)"/>
    <property type="match status" value="1"/>
</dbReference>
<dbReference type="GO" id="GO:0045174">
    <property type="term" value="F:glutathione dehydrogenase (ascorbate) activity"/>
    <property type="evidence" value="ECO:0007669"/>
    <property type="project" value="TreeGrafter"/>
</dbReference>
<protein>
    <submittedName>
        <fullName evidence="5 6">Pyrimidodiazepine synthase-like</fullName>
    </submittedName>
</protein>
<dbReference type="SUPFAM" id="SSF52833">
    <property type="entry name" value="Thioredoxin-like"/>
    <property type="match status" value="1"/>
</dbReference>
<dbReference type="InterPro" id="IPR004045">
    <property type="entry name" value="Glutathione_S-Trfase_N"/>
</dbReference>
<name>A0A6P7FKX4_DIAVI</name>
<evidence type="ECO:0000313" key="6">
    <source>
        <dbReference type="RefSeq" id="XP_028136820.1"/>
    </source>
</evidence>
<dbReference type="InterPro" id="IPR036282">
    <property type="entry name" value="Glutathione-S-Trfase_C_sf"/>
</dbReference>
<dbReference type="FunFam" id="1.20.1050.10:FF:000009">
    <property type="entry name" value="Glutathione S-transferase omega-1"/>
    <property type="match status" value="1"/>
</dbReference>
<evidence type="ECO:0000256" key="2">
    <source>
        <dbReference type="ARBA" id="ARBA00023002"/>
    </source>
</evidence>
<dbReference type="SUPFAM" id="SSF47616">
    <property type="entry name" value="GST C-terminal domain-like"/>
    <property type="match status" value="1"/>
</dbReference>
<dbReference type="PANTHER" id="PTHR43968:SF6">
    <property type="entry name" value="GLUTATHIONE S-TRANSFERASE OMEGA"/>
    <property type="match status" value="1"/>
</dbReference>
<reference evidence="5 6" key="1">
    <citation type="submission" date="2025-04" db="UniProtKB">
        <authorList>
            <consortium name="RefSeq"/>
        </authorList>
    </citation>
    <scope>IDENTIFICATION</scope>
    <source>
        <tissue evidence="5 6">Whole insect</tissue>
    </source>
</reference>
<dbReference type="InterPro" id="IPR010987">
    <property type="entry name" value="Glutathione-S-Trfase_C-like"/>
</dbReference>
<evidence type="ECO:0000256" key="1">
    <source>
        <dbReference type="ARBA" id="ARBA00011067"/>
    </source>
</evidence>
<evidence type="ECO:0000313" key="5">
    <source>
        <dbReference type="RefSeq" id="XP_028136819.1"/>
    </source>
</evidence>
<accession>A0A6P7FKX4</accession>
<dbReference type="Pfam" id="PF13410">
    <property type="entry name" value="GST_C_2"/>
    <property type="match status" value="1"/>
</dbReference>
<dbReference type="InterPro" id="IPR040079">
    <property type="entry name" value="Glutathione_S-Trfase"/>
</dbReference>
<dbReference type="GO" id="GO:0006749">
    <property type="term" value="P:glutathione metabolic process"/>
    <property type="evidence" value="ECO:0007669"/>
    <property type="project" value="TreeGrafter"/>
</dbReference>
<dbReference type="FunFam" id="3.40.30.10:FF:000123">
    <property type="entry name" value="Glutathione transferase o1"/>
    <property type="match status" value="1"/>
</dbReference>
<dbReference type="InterPro" id="IPR050983">
    <property type="entry name" value="GST_Omega/HSP26"/>
</dbReference>
<feature type="domain" description="GST C-terminal" evidence="4">
    <location>
        <begin position="98"/>
        <end position="229"/>
    </location>
</feature>
<proteinExistence type="inferred from homology"/>
<dbReference type="PRINTS" id="PR01625">
    <property type="entry name" value="GSTRNSFRASEO"/>
</dbReference>
<dbReference type="PANTHER" id="PTHR43968">
    <property type="match status" value="1"/>
</dbReference>
<dbReference type="PROSITE" id="PS50404">
    <property type="entry name" value="GST_NTER"/>
    <property type="match status" value="1"/>
</dbReference>
<sequence>MSTKHLTVGSVEPPRTEGLLRFYSMKFCPFAQRAALVLKAKNVPHDVVYINLFKKPEWYSKINEKTLVPAILDGDKIVVESLDIADYLDEKYPENPLYPADPAAKQQVKDIINKAGGPQGVFIKIVLGKEEHSAEEWATLLLEALQPLEEELSQRGTPFFGGDKPGMADYMIWPFAERAGCIGIKLQQKLPLKDSDIPLLRKWRKDMMNEPVCKELYISGERFWKITKAKVAGEEPAYDEI</sequence>
<dbReference type="InterPro" id="IPR005442">
    <property type="entry name" value="GST_omega"/>
</dbReference>
<feature type="domain" description="GST N-terminal" evidence="3">
    <location>
        <begin position="18"/>
        <end position="96"/>
    </location>
</feature>
<dbReference type="SFLD" id="SFLDS00019">
    <property type="entry name" value="Glutathione_Transferase_(cytos"/>
    <property type="match status" value="1"/>
</dbReference>
<dbReference type="Gene3D" id="1.20.1050.10">
    <property type="match status" value="1"/>
</dbReference>
<dbReference type="PROSITE" id="PS50405">
    <property type="entry name" value="GST_CTER"/>
    <property type="match status" value="1"/>
</dbReference>
<gene>
    <name evidence="5 6" type="primary">LOC114331438</name>
</gene>
<dbReference type="InterPro" id="IPR036249">
    <property type="entry name" value="Thioredoxin-like_sf"/>
</dbReference>
<dbReference type="GO" id="GO:0004364">
    <property type="term" value="F:glutathione transferase activity"/>
    <property type="evidence" value="ECO:0007669"/>
    <property type="project" value="InterPro"/>
</dbReference>
<evidence type="ECO:0000259" key="4">
    <source>
        <dbReference type="PROSITE" id="PS50405"/>
    </source>
</evidence>
<dbReference type="RefSeq" id="XP_028136820.1">
    <property type="nucleotide sequence ID" value="XM_028281019.1"/>
</dbReference>
<keyword evidence="2" id="KW-0560">Oxidoreductase</keyword>
<dbReference type="GO" id="GO:0005737">
    <property type="term" value="C:cytoplasm"/>
    <property type="evidence" value="ECO:0007669"/>
    <property type="project" value="InterPro"/>
</dbReference>